<name>A0A2G9UVC2_TELCI</name>
<protein>
    <submittedName>
        <fullName evidence="1">Uncharacterized protein</fullName>
    </submittedName>
</protein>
<reference evidence="1 2" key="1">
    <citation type="submission" date="2015-09" db="EMBL/GenBank/DDBJ databases">
        <title>Draft genome of the parasitic nematode Teladorsagia circumcincta isolate WARC Sus (inbred).</title>
        <authorList>
            <person name="Mitreva M."/>
        </authorList>
    </citation>
    <scope>NUCLEOTIDE SEQUENCE [LARGE SCALE GENOMIC DNA]</scope>
    <source>
        <strain evidence="1 2">S</strain>
    </source>
</reference>
<evidence type="ECO:0000313" key="2">
    <source>
        <dbReference type="Proteomes" id="UP000230423"/>
    </source>
</evidence>
<dbReference type="EMBL" id="KZ345324">
    <property type="protein sequence ID" value="PIO74167.1"/>
    <property type="molecule type" value="Genomic_DNA"/>
</dbReference>
<gene>
    <name evidence="1" type="ORF">TELCIR_03836</name>
</gene>
<dbReference type="AlphaFoldDB" id="A0A2G9UVC2"/>
<dbReference type="Proteomes" id="UP000230423">
    <property type="component" value="Unassembled WGS sequence"/>
</dbReference>
<accession>A0A2G9UVC2</accession>
<evidence type="ECO:0000313" key="1">
    <source>
        <dbReference type="EMBL" id="PIO74167.1"/>
    </source>
</evidence>
<proteinExistence type="predicted"/>
<sequence length="191" mass="21469">MLLNSDYSLVPELVQQTYYYLYPSNNNANNAATTYYYYPTNSNNNGYSNYNPTTYYYDSEYCSKHSAAVAAALVCDELKAIVVHHSTVSRYLIVSEPGLSATPLKGERFGHFGLLISYEKSFRQIMMPIRGALRAAVQIGKLSTARGISNFTVPLPLGTPVVNQNLEIRIPDDKLLMYIKISTNIKISWRA</sequence>
<keyword evidence="2" id="KW-1185">Reference proteome</keyword>
<organism evidence="1 2">
    <name type="scientific">Teladorsagia circumcincta</name>
    <name type="common">Brown stomach worm</name>
    <name type="synonym">Ostertagia circumcincta</name>
    <dbReference type="NCBI Taxonomy" id="45464"/>
    <lineage>
        <taxon>Eukaryota</taxon>
        <taxon>Metazoa</taxon>
        <taxon>Ecdysozoa</taxon>
        <taxon>Nematoda</taxon>
        <taxon>Chromadorea</taxon>
        <taxon>Rhabditida</taxon>
        <taxon>Rhabditina</taxon>
        <taxon>Rhabditomorpha</taxon>
        <taxon>Strongyloidea</taxon>
        <taxon>Trichostrongylidae</taxon>
        <taxon>Teladorsagia</taxon>
    </lineage>
</organism>